<feature type="repeat" description="PPR" evidence="2">
    <location>
        <begin position="291"/>
        <end position="325"/>
    </location>
</feature>
<evidence type="ECO:0000313" key="4">
    <source>
        <dbReference type="EMBL" id="KAG9457268.1"/>
    </source>
</evidence>
<dbReference type="FunFam" id="1.25.40.10:FF:000344">
    <property type="entry name" value="Pentatricopeptide repeat-containing protein"/>
    <property type="match status" value="1"/>
</dbReference>
<dbReference type="InterPro" id="IPR011990">
    <property type="entry name" value="TPR-like_helical_dom_sf"/>
</dbReference>
<name>A0AAV7F849_ARIFI</name>
<gene>
    <name evidence="4" type="ORF">H6P81_001776</name>
</gene>
<dbReference type="AlphaFoldDB" id="A0AAV7F849"/>
<dbReference type="Pfam" id="PF13041">
    <property type="entry name" value="PPR_2"/>
    <property type="match status" value="4"/>
</dbReference>
<feature type="repeat" description="PPR" evidence="2">
    <location>
        <begin position="260"/>
        <end position="290"/>
    </location>
</feature>
<feature type="repeat" description="PPR" evidence="2">
    <location>
        <begin position="190"/>
        <end position="224"/>
    </location>
</feature>
<dbReference type="Proteomes" id="UP000825729">
    <property type="component" value="Unassembled WGS sequence"/>
</dbReference>
<dbReference type="Gene3D" id="1.25.40.10">
    <property type="entry name" value="Tetratricopeptide repeat domain"/>
    <property type="match status" value="4"/>
</dbReference>
<proteinExistence type="predicted"/>
<accession>A0AAV7F849</accession>
<dbReference type="GO" id="GO:0008270">
    <property type="term" value="F:zinc ion binding"/>
    <property type="evidence" value="ECO:0007669"/>
    <property type="project" value="InterPro"/>
</dbReference>
<keyword evidence="5" id="KW-1185">Reference proteome</keyword>
<dbReference type="SUPFAM" id="SSF48452">
    <property type="entry name" value="TPR-like"/>
    <property type="match status" value="1"/>
</dbReference>
<dbReference type="NCBIfam" id="TIGR00756">
    <property type="entry name" value="PPR"/>
    <property type="match status" value="4"/>
</dbReference>
<feature type="repeat" description="PPR" evidence="2">
    <location>
        <begin position="392"/>
        <end position="426"/>
    </location>
</feature>
<dbReference type="InterPro" id="IPR046960">
    <property type="entry name" value="PPR_At4g14850-like_plant"/>
</dbReference>
<protein>
    <recommendedName>
        <fullName evidence="3">DYW domain-containing protein</fullName>
    </recommendedName>
</protein>
<dbReference type="FunFam" id="1.25.40.10:FF:000184">
    <property type="entry name" value="Pentatricopeptide repeat-containing protein, chloroplastic"/>
    <property type="match status" value="1"/>
</dbReference>
<dbReference type="PROSITE" id="PS51375">
    <property type="entry name" value="PPR"/>
    <property type="match status" value="5"/>
</dbReference>
<dbReference type="GO" id="GO:0003723">
    <property type="term" value="F:RNA binding"/>
    <property type="evidence" value="ECO:0007669"/>
    <property type="project" value="InterPro"/>
</dbReference>
<dbReference type="Pfam" id="PF20431">
    <property type="entry name" value="E_motif"/>
    <property type="match status" value="1"/>
</dbReference>
<dbReference type="PANTHER" id="PTHR47926">
    <property type="entry name" value="PENTATRICOPEPTIDE REPEAT-CONTAINING PROTEIN"/>
    <property type="match status" value="1"/>
</dbReference>
<evidence type="ECO:0000256" key="2">
    <source>
        <dbReference type="PROSITE-ProRule" id="PRU00708"/>
    </source>
</evidence>
<dbReference type="Pfam" id="PF14432">
    <property type="entry name" value="DYW_deaminase"/>
    <property type="match status" value="1"/>
</dbReference>
<dbReference type="EMBL" id="JAINDJ010000002">
    <property type="protein sequence ID" value="KAG9457268.1"/>
    <property type="molecule type" value="Genomic_DNA"/>
</dbReference>
<organism evidence="4 5">
    <name type="scientific">Aristolochia fimbriata</name>
    <name type="common">White veined hardy Dutchman's pipe vine</name>
    <dbReference type="NCBI Taxonomy" id="158543"/>
    <lineage>
        <taxon>Eukaryota</taxon>
        <taxon>Viridiplantae</taxon>
        <taxon>Streptophyta</taxon>
        <taxon>Embryophyta</taxon>
        <taxon>Tracheophyta</taxon>
        <taxon>Spermatophyta</taxon>
        <taxon>Magnoliopsida</taxon>
        <taxon>Magnoliidae</taxon>
        <taxon>Piperales</taxon>
        <taxon>Aristolochiaceae</taxon>
        <taxon>Aristolochia</taxon>
    </lineage>
</organism>
<dbReference type="InterPro" id="IPR002885">
    <property type="entry name" value="PPR_rpt"/>
</dbReference>
<dbReference type="GO" id="GO:0009451">
    <property type="term" value="P:RNA modification"/>
    <property type="evidence" value="ECO:0007669"/>
    <property type="project" value="InterPro"/>
</dbReference>
<evidence type="ECO:0000313" key="5">
    <source>
        <dbReference type="Proteomes" id="UP000825729"/>
    </source>
</evidence>
<reference evidence="4 5" key="1">
    <citation type="submission" date="2021-07" db="EMBL/GenBank/DDBJ databases">
        <title>The Aristolochia fimbriata genome: insights into angiosperm evolution, floral development and chemical biosynthesis.</title>
        <authorList>
            <person name="Jiao Y."/>
        </authorList>
    </citation>
    <scope>NUCLEOTIDE SEQUENCE [LARGE SCALE GENOMIC DNA]</scope>
    <source>
        <strain evidence="4">IBCAS-2021</strain>
        <tissue evidence="4">Leaf</tissue>
    </source>
</reference>
<evidence type="ECO:0000256" key="1">
    <source>
        <dbReference type="ARBA" id="ARBA00022737"/>
    </source>
</evidence>
<sequence length="698" mass="78085">MDLCYSLTTQFGGRTRELCSSSQDVPLVLRRLESCESMSELKRIHARVIRTRALQADNVIGKILRSSALSSTGDLDYARDVLTAVEGFNRCHYNTIIRGFASKRSLEETFSIYCRMLENGLYPDNFSLPFLIKACTESLARSAGKYLHVHAIKIGMDSDIYVKNNLVRMYVVFGELDAAHELFNKMPLRDIITWTTLISGYAKAGYAREAIRLFQEMGDANMVADEVTVTVVLSSCSALGDLNLGKVLHGYVKINRMNVDIFVGNALVNMYLKCGDSGSAYQVFREMPKRNVVSWNSLISGLVDQGDFKAALSLFRRMQQEQIKPDDVTIVAVLNSCSNLGAHELGKWIHVYIQRNSIKADGFIGNALVDMYAKCGSINQALQVFQGMACKDVYSYTAMIVGFAMHGQAKKALSLFHEMLKEGIRPDSVTFIGVLSACSHSGLVDEGRRHFQEMVKLYDLEPQIQHYGCMVDLLGRAGLLEEAEEFIKHMPIESDGFVWGALLGACRIHGKVDMGERILQKVLELEPEDEGGYVLMSNIYSSANRPWDSVKVRKQMKTQKVRKMPGSSLIEVDGIVHEFRAGDESHCKTIEIYMMLEEIISLLEAESGVMLDTKTTSLGVGKGEHLLCSHSERLAIAFGLISTGHGTPLRIVKNLRVCSDCHSVTKKISKLYNREIIVRDRNRFHHFNGGVCSCMDFW</sequence>
<comment type="caution">
    <text evidence="4">The sequence shown here is derived from an EMBL/GenBank/DDBJ whole genome shotgun (WGS) entry which is preliminary data.</text>
</comment>
<dbReference type="InterPro" id="IPR032867">
    <property type="entry name" value="DYW_dom"/>
</dbReference>
<evidence type="ECO:0000259" key="3">
    <source>
        <dbReference type="Pfam" id="PF14432"/>
    </source>
</evidence>
<dbReference type="InterPro" id="IPR046848">
    <property type="entry name" value="E_motif"/>
</dbReference>
<feature type="domain" description="DYW" evidence="3">
    <location>
        <begin position="623"/>
        <end position="698"/>
    </location>
</feature>
<feature type="repeat" description="PPR" evidence="2">
    <location>
        <begin position="89"/>
        <end position="123"/>
    </location>
</feature>
<keyword evidence="1" id="KW-0677">Repeat</keyword>
<dbReference type="Pfam" id="PF01535">
    <property type="entry name" value="PPR"/>
    <property type="match status" value="1"/>
</dbReference>
<dbReference type="FunFam" id="1.25.40.10:FF:000470">
    <property type="entry name" value="Pentatricopeptide repeat-containing protein At5g66520"/>
    <property type="match status" value="1"/>
</dbReference>